<dbReference type="PANTHER" id="PTHR48106">
    <property type="entry name" value="QUINONE OXIDOREDUCTASE PIG3-RELATED"/>
    <property type="match status" value="1"/>
</dbReference>
<dbReference type="Proteomes" id="UP000262379">
    <property type="component" value="Unassembled WGS sequence"/>
</dbReference>
<dbReference type="FunFam" id="3.40.50.720:FF:000053">
    <property type="entry name" value="Quinone oxidoreductase 1"/>
    <property type="match status" value="1"/>
</dbReference>
<dbReference type="EMBL" id="QURN01000015">
    <property type="protein sequence ID" value="RFC65599.1"/>
    <property type="molecule type" value="Genomic_DNA"/>
</dbReference>
<keyword evidence="1" id="KW-0521">NADP</keyword>
<accession>A0A371X8N1</accession>
<feature type="domain" description="Enoyl reductase (ER)" evidence="3">
    <location>
        <begin position="11"/>
        <end position="323"/>
    </location>
</feature>
<dbReference type="InterPro" id="IPR013149">
    <property type="entry name" value="ADH-like_C"/>
</dbReference>
<dbReference type="CDD" id="cd05286">
    <property type="entry name" value="QOR2"/>
    <property type="match status" value="1"/>
</dbReference>
<dbReference type="PANTHER" id="PTHR48106:SF13">
    <property type="entry name" value="QUINONE OXIDOREDUCTASE-RELATED"/>
    <property type="match status" value="1"/>
</dbReference>
<reference evidence="5" key="1">
    <citation type="submission" date="2018-08" db="EMBL/GenBank/DDBJ databases">
        <authorList>
            <person name="Im W.T."/>
        </authorList>
    </citation>
    <scope>NUCLEOTIDE SEQUENCE [LARGE SCALE GENOMIC DNA]</scope>
    <source>
        <strain evidence="5">LA-28</strain>
    </source>
</reference>
<evidence type="ECO:0000313" key="4">
    <source>
        <dbReference type="EMBL" id="RFC65599.1"/>
    </source>
</evidence>
<protein>
    <submittedName>
        <fullName evidence="4">Quinone oxidoreductase</fullName>
    </submittedName>
</protein>
<dbReference type="GO" id="GO:0070402">
    <property type="term" value="F:NADPH binding"/>
    <property type="evidence" value="ECO:0007669"/>
    <property type="project" value="TreeGrafter"/>
</dbReference>
<dbReference type="Pfam" id="PF08240">
    <property type="entry name" value="ADH_N"/>
    <property type="match status" value="1"/>
</dbReference>
<proteinExistence type="predicted"/>
<dbReference type="NCBIfam" id="NF008024">
    <property type="entry name" value="PRK10754.1"/>
    <property type="match status" value="1"/>
</dbReference>
<dbReference type="GO" id="GO:0003960">
    <property type="term" value="F:quinone reductase (NADPH) activity"/>
    <property type="evidence" value="ECO:0007669"/>
    <property type="project" value="InterPro"/>
</dbReference>
<dbReference type="SUPFAM" id="SSF51735">
    <property type="entry name" value="NAD(P)-binding Rossmann-fold domains"/>
    <property type="match status" value="1"/>
</dbReference>
<dbReference type="InterPro" id="IPR002364">
    <property type="entry name" value="Quin_OxRdtase/zeta-crystal_CS"/>
</dbReference>
<comment type="caution">
    <text evidence="4">The sequence shown here is derived from an EMBL/GenBank/DDBJ whole genome shotgun (WGS) entry which is preliminary data.</text>
</comment>
<dbReference type="InterPro" id="IPR036291">
    <property type="entry name" value="NAD(P)-bd_dom_sf"/>
</dbReference>
<dbReference type="GO" id="GO:0035925">
    <property type="term" value="F:mRNA 3'-UTR AU-rich region binding"/>
    <property type="evidence" value="ECO:0007669"/>
    <property type="project" value="TreeGrafter"/>
</dbReference>
<dbReference type="RefSeq" id="WP_116625210.1">
    <property type="nucleotide sequence ID" value="NZ_QURN01000015.1"/>
</dbReference>
<dbReference type="GO" id="GO:0008270">
    <property type="term" value="F:zinc ion binding"/>
    <property type="evidence" value="ECO:0007669"/>
    <property type="project" value="InterPro"/>
</dbReference>
<dbReference type="AlphaFoldDB" id="A0A371X8N1"/>
<dbReference type="InterPro" id="IPR020843">
    <property type="entry name" value="ER"/>
</dbReference>
<dbReference type="GO" id="GO:0005829">
    <property type="term" value="C:cytosol"/>
    <property type="evidence" value="ECO:0007669"/>
    <property type="project" value="TreeGrafter"/>
</dbReference>
<dbReference type="SMART" id="SM00829">
    <property type="entry name" value="PKS_ER"/>
    <property type="match status" value="1"/>
</dbReference>
<sequence length="325" mass="34373">MTKAIRVHETGGPEVLKYEDVEVGKPGEAEALIRQTAVGLNFLDIYYRTGLYPAPGGLPFIPGGEGAGVVEAVGPKVSGVKPGDRVAYVSGTGSYAEQRLIAADRLVHVPDGISDREAAAMMLKGMTAEYLLLRTFKVKPGDTVLYHAAAGGVGLILGQWAKHLGATVIGTASSPEKIALAKAHGFDHVINYRDTDFVAAVREITGGKMCDVVYDSVGKDTYMGSLDCLRPMGMFVTFGQSSGPIPPFNTGLLSQKGSLFMTRPTLFTYVAKRADLEKSAAALFAIVKSGAVKIEINQTYALKDAGQAQSDLESRATTGTTILLP</sequence>
<name>A0A371X8N1_9HYPH</name>
<dbReference type="SUPFAM" id="SSF50129">
    <property type="entry name" value="GroES-like"/>
    <property type="match status" value="1"/>
</dbReference>
<evidence type="ECO:0000256" key="1">
    <source>
        <dbReference type="ARBA" id="ARBA00022857"/>
    </source>
</evidence>
<organism evidence="4 5">
    <name type="scientific">Mesorhizobium denitrificans</name>
    <dbReference type="NCBI Taxonomy" id="2294114"/>
    <lineage>
        <taxon>Bacteria</taxon>
        <taxon>Pseudomonadati</taxon>
        <taxon>Pseudomonadota</taxon>
        <taxon>Alphaproteobacteria</taxon>
        <taxon>Hyphomicrobiales</taxon>
        <taxon>Phyllobacteriaceae</taxon>
        <taxon>Mesorhizobium</taxon>
    </lineage>
</organism>
<gene>
    <name evidence="4" type="ORF">DY251_17605</name>
</gene>
<keyword evidence="2" id="KW-0560">Oxidoreductase</keyword>
<dbReference type="PROSITE" id="PS01162">
    <property type="entry name" value="QOR_ZETA_CRYSTAL"/>
    <property type="match status" value="1"/>
</dbReference>
<dbReference type="InterPro" id="IPR011032">
    <property type="entry name" value="GroES-like_sf"/>
</dbReference>
<dbReference type="InterPro" id="IPR013154">
    <property type="entry name" value="ADH-like_N"/>
</dbReference>
<dbReference type="Gene3D" id="3.40.50.720">
    <property type="entry name" value="NAD(P)-binding Rossmann-like Domain"/>
    <property type="match status" value="1"/>
</dbReference>
<evidence type="ECO:0000256" key="2">
    <source>
        <dbReference type="ARBA" id="ARBA00023002"/>
    </source>
</evidence>
<evidence type="ECO:0000313" key="5">
    <source>
        <dbReference type="Proteomes" id="UP000262379"/>
    </source>
</evidence>
<evidence type="ECO:0000259" key="3">
    <source>
        <dbReference type="SMART" id="SM00829"/>
    </source>
</evidence>
<dbReference type="Pfam" id="PF00107">
    <property type="entry name" value="ADH_zinc_N"/>
    <property type="match status" value="1"/>
</dbReference>
<dbReference type="InterPro" id="IPR047618">
    <property type="entry name" value="QOR-like"/>
</dbReference>
<keyword evidence="5" id="KW-1185">Reference proteome</keyword>
<dbReference type="Gene3D" id="3.90.180.10">
    <property type="entry name" value="Medium-chain alcohol dehydrogenases, catalytic domain"/>
    <property type="match status" value="1"/>
</dbReference>